<evidence type="ECO:0000313" key="2">
    <source>
        <dbReference type="Proteomes" id="UP001151760"/>
    </source>
</evidence>
<dbReference type="Proteomes" id="UP001151760">
    <property type="component" value="Unassembled WGS sequence"/>
</dbReference>
<keyword evidence="2" id="KW-1185">Reference proteome</keyword>
<reference evidence="1" key="2">
    <citation type="submission" date="2022-01" db="EMBL/GenBank/DDBJ databases">
        <authorList>
            <person name="Yamashiro T."/>
            <person name="Shiraishi A."/>
            <person name="Satake H."/>
            <person name="Nakayama K."/>
        </authorList>
    </citation>
    <scope>NUCLEOTIDE SEQUENCE</scope>
</reference>
<proteinExistence type="predicted"/>
<dbReference type="EMBL" id="BQNB010019390">
    <property type="protein sequence ID" value="GJT84799.1"/>
    <property type="molecule type" value="Genomic_DNA"/>
</dbReference>
<name>A0ABQ5HB54_9ASTR</name>
<protein>
    <recommendedName>
        <fullName evidence="3">Reverse transcriptase Ty1/copia-type domain-containing protein</fullName>
    </recommendedName>
</protein>
<comment type="caution">
    <text evidence="1">The sequence shown here is derived from an EMBL/GenBank/DDBJ whole genome shotgun (WGS) entry which is preliminary data.</text>
</comment>
<evidence type="ECO:0008006" key="3">
    <source>
        <dbReference type="Google" id="ProtNLM"/>
    </source>
</evidence>
<sequence length="451" mass="51318">MILAFDPLSSFLGPMGLKGIAPCEVGLRKVMGMVPQANGQTVNNENKTPHIYMGHEILHATSLIRMRPIYVPIAPPQRTKMGPQRRLRIYVGYETISIIRYLEPLTGDVFTTRFAYCHFNEAIFPPLGGEKKNHEKDVSWSEPSLLYLDPRTKQSKIEVQKIMHMQEIANQLPDAFTDTKRVTRSYIPAINAQTRVEIPDVKSDDKFTQESKACLKRGRQVGTQNIAPPEEEIDDINKEVSINYGHSKISLDQIKTKIIDEKFCYNVAYDIMNENDDSEPTSVIECQSRHDWNKWKDAMQVELNSLNKRKVFGRIVLTPGVMKPVGLVVYENLDMRLMDVVTAYLYGSLDSMPEALSTKPKDIYFVKLQRSLYGLKQSGLGRSLNVDNDPFCPCEEDEDVLGQEVAYLSAIGALMYLVNYTRLDISFAVNLLARFSSSPTKRHWNGIKHIF</sequence>
<gene>
    <name evidence="1" type="ORF">Tco_1066516</name>
</gene>
<accession>A0ABQ5HB54</accession>
<reference evidence="1" key="1">
    <citation type="journal article" date="2022" name="Int. J. Mol. Sci.">
        <title>Draft Genome of Tanacetum Coccineum: Genomic Comparison of Closely Related Tanacetum-Family Plants.</title>
        <authorList>
            <person name="Yamashiro T."/>
            <person name="Shiraishi A."/>
            <person name="Nakayama K."/>
            <person name="Satake H."/>
        </authorList>
    </citation>
    <scope>NUCLEOTIDE SEQUENCE</scope>
</reference>
<organism evidence="1 2">
    <name type="scientific">Tanacetum coccineum</name>
    <dbReference type="NCBI Taxonomy" id="301880"/>
    <lineage>
        <taxon>Eukaryota</taxon>
        <taxon>Viridiplantae</taxon>
        <taxon>Streptophyta</taxon>
        <taxon>Embryophyta</taxon>
        <taxon>Tracheophyta</taxon>
        <taxon>Spermatophyta</taxon>
        <taxon>Magnoliopsida</taxon>
        <taxon>eudicotyledons</taxon>
        <taxon>Gunneridae</taxon>
        <taxon>Pentapetalae</taxon>
        <taxon>asterids</taxon>
        <taxon>campanulids</taxon>
        <taxon>Asterales</taxon>
        <taxon>Asteraceae</taxon>
        <taxon>Asteroideae</taxon>
        <taxon>Anthemideae</taxon>
        <taxon>Anthemidinae</taxon>
        <taxon>Tanacetum</taxon>
    </lineage>
</organism>
<evidence type="ECO:0000313" key="1">
    <source>
        <dbReference type="EMBL" id="GJT84799.1"/>
    </source>
</evidence>